<reference evidence="2 3" key="1">
    <citation type="submission" date="2019-03" db="EMBL/GenBank/DDBJ databases">
        <title>Genomic Encyclopedia of Archaeal and Bacterial Type Strains, Phase II (KMG-II): from individual species to whole genera.</title>
        <authorList>
            <person name="Goeker M."/>
        </authorList>
    </citation>
    <scope>NUCLEOTIDE SEQUENCE [LARGE SCALE GENOMIC DNA]</scope>
    <source>
        <strain evidence="2 3">DSM 24323</strain>
    </source>
</reference>
<dbReference type="AlphaFoldDB" id="A0A4R7J4H4"/>
<accession>A0A4R7J4H4</accession>
<comment type="caution">
    <text evidence="2">The sequence shown here is derived from an EMBL/GenBank/DDBJ whole genome shotgun (WGS) entry which is preliminary data.</text>
</comment>
<organism evidence="2 3">
    <name type="scientific">Naumannella halotolerans</name>
    <dbReference type="NCBI Taxonomy" id="993414"/>
    <lineage>
        <taxon>Bacteria</taxon>
        <taxon>Bacillati</taxon>
        <taxon>Actinomycetota</taxon>
        <taxon>Actinomycetes</taxon>
        <taxon>Propionibacteriales</taxon>
        <taxon>Propionibacteriaceae</taxon>
        <taxon>Naumannella</taxon>
    </lineage>
</organism>
<gene>
    <name evidence="2" type="ORF">CLV29_2684</name>
</gene>
<dbReference type="Proteomes" id="UP000295371">
    <property type="component" value="Unassembled WGS sequence"/>
</dbReference>
<name>A0A4R7J4H4_9ACTN</name>
<proteinExistence type="predicted"/>
<feature type="region of interest" description="Disordered" evidence="1">
    <location>
        <begin position="369"/>
        <end position="393"/>
    </location>
</feature>
<protein>
    <submittedName>
        <fullName evidence="2">Uncharacterized protein</fullName>
    </submittedName>
</protein>
<dbReference type="EMBL" id="SOAW01000002">
    <property type="protein sequence ID" value="TDT31269.1"/>
    <property type="molecule type" value="Genomic_DNA"/>
</dbReference>
<evidence type="ECO:0000313" key="2">
    <source>
        <dbReference type="EMBL" id="TDT31269.1"/>
    </source>
</evidence>
<feature type="region of interest" description="Disordered" evidence="1">
    <location>
        <begin position="1"/>
        <end position="30"/>
    </location>
</feature>
<evidence type="ECO:0000256" key="1">
    <source>
        <dbReference type="SAM" id="MobiDB-lite"/>
    </source>
</evidence>
<evidence type="ECO:0000313" key="3">
    <source>
        <dbReference type="Proteomes" id="UP000295371"/>
    </source>
</evidence>
<sequence>MGTAVELSTRGHDWPRLQTHSGNGGNTVEFRTDWLRPSQRDRGAGTLEYIAALAVASTLITGVAFSSVKSEPGVMAQTAICRVSTALGVNLGCDPADEADPPEADEEAFDPKPDRCRIGQTTDQVSSVVKIGIIKFGEDAALVQTTYSDGSIDLTVTDGAGLGVESGVGARFRAGELEAGAKIDFGAGLEFDYGSTWTFSGDDAQAQADGVLEQINAYKLQQEQLSGQGAPGMALYLWLTDGYVDPPAPPNQSTATVEVDSEVGGQVGLVPPWDTTDRSKVQPGDVPNIDLANGGLRGGLSGVWTTVTDHDTGEVTYTTGGEAYGSYSVSAGGAEGLIGIDSEGRGLYGSDISITRNADGEITNVSFTTTRESSSGGEGTIGSDDANVSGGTSGADVEVVTTSLDVDQLSPEQQQLVEDWVYNDGIVTDDRMNPTDPVADDPFQNLLYSNAQVTTLQFDNVTDTTGFAAEVKLGLTLGVDFSLTQTDSTTVGATYLGAPGSDGSRADVEFSECLPG</sequence>
<keyword evidence="3" id="KW-1185">Reference proteome</keyword>